<evidence type="ECO:0000313" key="2">
    <source>
        <dbReference type="Proteomes" id="UP000005512"/>
    </source>
</evidence>
<dbReference type="AlphaFoldDB" id="D1P416"/>
<evidence type="ECO:0000313" key="1">
    <source>
        <dbReference type="EMBL" id="EFB71642.1"/>
    </source>
</evidence>
<sequence>MKKCSYSQHVIFTITIELINTLVETIIIEFITKYGPSYCITQFKEAGNIKM</sequence>
<proteinExistence type="predicted"/>
<organism evidence="1 2">
    <name type="scientific">Providencia rustigianii DSM 4541</name>
    <dbReference type="NCBI Taxonomy" id="500637"/>
    <lineage>
        <taxon>Bacteria</taxon>
        <taxon>Pseudomonadati</taxon>
        <taxon>Pseudomonadota</taxon>
        <taxon>Gammaproteobacteria</taxon>
        <taxon>Enterobacterales</taxon>
        <taxon>Morganellaceae</taxon>
        <taxon>Providencia</taxon>
    </lineage>
</organism>
<dbReference type="EMBL" id="ABXV02000030">
    <property type="protein sequence ID" value="EFB71642.1"/>
    <property type="molecule type" value="Genomic_DNA"/>
</dbReference>
<accession>D1P416</accession>
<dbReference type="HOGENOM" id="CLU_3102608_0_0_6"/>
<protein>
    <submittedName>
        <fullName evidence="1">Uncharacterized protein</fullName>
    </submittedName>
</protein>
<name>D1P416_9GAMM</name>
<comment type="caution">
    <text evidence="1">The sequence shown here is derived from an EMBL/GenBank/DDBJ whole genome shotgun (WGS) entry which is preliminary data.</text>
</comment>
<keyword evidence="2" id="KW-1185">Reference proteome</keyword>
<gene>
    <name evidence="1" type="ORF">PROVRUST_06967</name>
</gene>
<dbReference type="Proteomes" id="UP000005512">
    <property type="component" value="Unassembled WGS sequence"/>
</dbReference>
<reference evidence="1" key="1">
    <citation type="submission" date="2009-12" db="EMBL/GenBank/DDBJ databases">
        <authorList>
            <person name="Weinstock G."/>
            <person name="Sodergren E."/>
            <person name="Clifton S."/>
            <person name="Fulton L."/>
            <person name="Fulton B."/>
            <person name="Courtney L."/>
            <person name="Fronick C."/>
            <person name="Harrison M."/>
            <person name="Strong C."/>
            <person name="Farmer C."/>
            <person name="Delahaunty K."/>
            <person name="Markovic C."/>
            <person name="Hall O."/>
            <person name="Minx P."/>
            <person name="Tomlinson C."/>
            <person name="Mitreva M."/>
            <person name="Nelson J."/>
            <person name="Hou S."/>
            <person name="Wollam A."/>
            <person name="Pepin K.H."/>
            <person name="Johnson M."/>
            <person name="Bhonagiri V."/>
            <person name="Nash W.E."/>
            <person name="Warren W."/>
            <person name="Chinwalla A."/>
            <person name="Mardis E.R."/>
            <person name="Wilson R.K."/>
        </authorList>
    </citation>
    <scope>NUCLEOTIDE SEQUENCE [LARGE SCALE GENOMIC DNA]</scope>
    <source>
        <strain evidence="1">DSM 4541</strain>
    </source>
</reference>